<dbReference type="Proteomes" id="UP001321473">
    <property type="component" value="Unassembled WGS sequence"/>
</dbReference>
<sequence>MLLMERQSVAQRNSEQAAATTETEEHVSWARAARTTRMVPARRVATAADTTNSPETRGATATATKSSPPPPTQRHGLSREVQTEDETDETSRSPAPTTAARQSSPAAATFETTDRGQLTRSKPRKRRRSSTPAENTATSPPQHEHPLVVCVVGGHLRSTKPPPAGLCDYMVFEHVRVAKDSEDFVAASNQLALDNYMKMAAGSASPHFLLSLSADSEFDESLEVRDRAANIVERYRAQNVRGYGFARYQVASAGIETGKLWKHHEMLLNLRQWSTEPLVVFLGLLVYHHPSYPDAYVTGLVSEVAASLNFLILVAHYSAPPSVAPKRCQVELISSWTRDAFNDRRLMSVEEAASVLNTSRLERDIHLPLLLSQSMAVVEYKVEKDSNTKQPRVTKLKCYNCSLQPFHTVCRSSSSFLSGGRSKTTFSHYDDDPVNGIWRTYKTAVDMVNEIQSVEYALDPSVARTAGWAFYDLDLEDYHGDCASYWSPSSGDSDGNESVAYYRLKHAVRQVMALRAARTSHPDSGSGSSSA</sequence>
<evidence type="ECO:0000313" key="2">
    <source>
        <dbReference type="EMBL" id="KAK8783374.1"/>
    </source>
</evidence>
<proteinExistence type="predicted"/>
<keyword evidence="3" id="KW-1185">Reference proteome</keyword>
<evidence type="ECO:0000256" key="1">
    <source>
        <dbReference type="SAM" id="MobiDB-lite"/>
    </source>
</evidence>
<protein>
    <submittedName>
        <fullName evidence="2">Uncharacterized protein</fullName>
    </submittedName>
</protein>
<dbReference type="PROSITE" id="PS50096">
    <property type="entry name" value="IQ"/>
    <property type="match status" value="1"/>
</dbReference>
<name>A0AAQ4F856_AMBAM</name>
<dbReference type="AlphaFoldDB" id="A0AAQ4F856"/>
<accession>A0AAQ4F856</accession>
<reference evidence="2 3" key="1">
    <citation type="journal article" date="2023" name="Arcadia Sci">
        <title>De novo assembly of a long-read Amblyomma americanum tick genome.</title>
        <authorList>
            <person name="Chou S."/>
            <person name="Poskanzer K.E."/>
            <person name="Rollins M."/>
            <person name="Thuy-Boun P.S."/>
        </authorList>
    </citation>
    <scope>NUCLEOTIDE SEQUENCE [LARGE SCALE GENOMIC DNA]</scope>
    <source>
        <strain evidence="2">F_SG_1</strain>
        <tissue evidence="2">Salivary glands</tissue>
    </source>
</reference>
<organism evidence="2 3">
    <name type="scientific">Amblyomma americanum</name>
    <name type="common">Lone star tick</name>
    <dbReference type="NCBI Taxonomy" id="6943"/>
    <lineage>
        <taxon>Eukaryota</taxon>
        <taxon>Metazoa</taxon>
        <taxon>Ecdysozoa</taxon>
        <taxon>Arthropoda</taxon>
        <taxon>Chelicerata</taxon>
        <taxon>Arachnida</taxon>
        <taxon>Acari</taxon>
        <taxon>Parasitiformes</taxon>
        <taxon>Ixodida</taxon>
        <taxon>Ixodoidea</taxon>
        <taxon>Ixodidae</taxon>
        <taxon>Amblyomminae</taxon>
        <taxon>Amblyomma</taxon>
    </lineage>
</organism>
<gene>
    <name evidence="2" type="ORF">V5799_010261</name>
</gene>
<dbReference type="EMBL" id="JARKHS020005620">
    <property type="protein sequence ID" value="KAK8783374.1"/>
    <property type="molecule type" value="Genomic_DNA"/>
</dbReference>
<feature type="region of interest" description="Disordered" evidence="1">
    <location>
        <begin position="1"/>
        <end position="143"/>
    </location>
</feature>
<feature type="compositionally biased region" description="Polar residues" evidence="1">
    <location>
        <begin position="92"/>
        <end position="106"/>
    </location>
</feature>
<comment type="caution">
    <text evidence="2">The sequence shown here is derived from an EMBL/GenBank/DDBJ whole genome shotgun (WGS) entry which is preliminary data.</text>
</comment>
<evidence type="ECO:0000313" key="3">
    <source>
        <dbReference type="Proteomes" id="UP001321473"/>
    </source>
</evidence>